<evidence type="ECO:0000256" key="5">
    <source>
        <dbReference type="ARBA" id="ARBA00022658"/>
    </source>
</evidence>
<dbReference type="SUPFAM" id="SSF52087">
    <property type="entry name" value="CRAL/TRIO domain"/>
    <property type="match status" value="1"/>
</dbReference>
<gene>
    <name evidence="14" type="ORF">CLODIP_2_CD08843</name>
</gene>
<feature type="region of interest" description="Disordered" evidence="9">
    <location>
        <begin position="504"/>
        <end position="572"/>
    </location>
</feature>
<dbReference type="EMBL" id="CADEPI010000003">
    <property type="protein sequence ID" value="CAB3360366.1"/>
    <property type="molecule type" value="Genomic_DNA"/>
</dbReference>
<dbReference type="Pfam" id="PF22697">
    <property type="entry name" value="SOS1_NGEF_PH"/>
    <property type="match status" value="1"/>
</dbReference>
<feature type="domain" description="PH" evidence="11">
    <location>
        <begin position="773"/>
        <end position="891"/>
    </location>
</feature>
<evidence type="ECO:0000256" key="7">
    <source>
        <dbReference type="PROSITE-ProRule" id="PRU00192"/>
    </source>
</evidence>
<dbReference type="GO" id="GO:0005085">
    <property type="term" value="F:guanyl-nucleotide exchange factor activity"/>
    <property type="evidence" value="ECO:0007669"/>
    <property type="project" value="UniProtKB-KW"/>
</dbReference>
<dbReference type="PROSITE" id="PS00741">
    <property type="entry name" value="DH_1"/>
    <property type="match status" value="1"/>
</dbReference>
<dbReference type="SUPFAM" id="SSF48065">
    <property type="entry name" value="DBL homology domain (DH-domain)"/>
    <property type="match status" value="1"/>
</dbReference>
<dbReference type="SUPFAM" id="SSF50044">
    <property type="entry name" value="SH3-domain"/>
    <property type="match status" value="1"/>
</dbReference>
<dbReference type="CDD" id="cd11856">
    <property type="entry name" value="SH3_p47phox_like"/>
    <property type="match status" value="1"/>
</dbReference>
<name>A0A8S1BVD1_9INSE</name>
<dbReference type="InterPro" id="IPR011993">
    <property type="entry name" value="PH-like_dom_sf"/>
</dbReference>
<feature type="domain" description="SH3" evidence="10">
    <location>
        <begin position="1006"/>
        <end position="1067"/>
    </location>
</feature>
<dbReference type="SUPFAM" id="SSF46966">
    <property type="entry name" value="Spectrin repeat"/>
    <property type="match status" value="2"/>
</dbReference>
<evidence type="ECO:0000256" key="9">
    <source>
        <dbReference type="SAM" id="MobiDB-lite"/>
    </source>
</evidence>
<dbReference type="InterPro" id="IPR001251">
    <property type="entry name" value="CRAL-TRIO_dom"/>
</dbReference>
<dbReference type="SMART" id="SM00326">
    <property type="entry name" value="SH3"/>
    <property type="match status" value="1"/>
</dbReference>
<proteinExistence type="inferred from homology"/>
<dbReference type="InterPro" id="IPR018159">
    <property type="entry name" value="Spectrin/alpha-actinin"/>
</dbReference>
<dbReference type="InterPro" id="IPR036865">
    <property type="entry name" value="CRAL-TRIO_dom_sf"/>
</dbReference>
<feature type="region of interest" description="Disordered" evidence="9">
    <location>
        <begin position="953"/>
        <end position="1001"/>
    </location>
</feature>
<feature type="compositionally biased region" description="Low complexity" evidence="9">
    <location>
        <begin position="508"/>
        <end position="518"/>
    </location>
</feature>
<dbReference type="Pfam" id="PF23289">
    <property type="entry name" value="Spectrin_5"/>
    <property type="match status" value="1"/>
</dbReference>
<feature type="compositionally biased region" description="Polar residues" evidence="9">
    <location>
        <begin position="539"/>
        <end position="565"/>
    </location>
</feature>
<organism evidence="14 15">
    <name type="scientific">Cloeon dipterum</name>
    <dbReference type="NCBI Taxonomy" id="197152"/>
    <lineage>
        <taxon>Eukaryota</taxon>
        <taxon>Metazoa</taxon>
        <taxon>Ecdysozoa</taxon>
        <taxon>Arthropoda</taxon>
        <taxon>Hexapoda</taxon>
        <taxon>Insecta</taxon>
        <taxon>Pterygota</taxon>
        <taxon>Palaeoptera</taxon>
        <taxon>Ephemeroptera</taxon>
        <taxon>Pisciforma</taxon>
        <taxon>Baetidae</taxon>
        <taxon>Cloeon</taxon>
    </lineage>
</organism>
<dbReference type="Pfam" id="PF00621">
    <property type="entry name" value="RhoGEF"/>
    <property type="match status" value="1"/>
</dbReference>
<evidence type="ECO:0000313" key="15">
    <source>
        <dbReference type="Proteomes" id="UP000494165"/>
    </source>
</evidence>
<dbReference type="InterPro" id="IPR001452">
    <property type="entry name" value="SH3_domain"/>
</dbReference>
<evidence type="ECO:0000256" key="4">
    <source>
        <dbReference type="ARBA" id="ARBA00022553"/>
    </source>
</evidence>
<dbReference type="PROSITE" id="PS50191">
    <property type="entry name" value="CRAL_TRIO"/>
    <property type="match status" value="1"/>
</dbReference>
<protein>
    <recommendedName>
        <fullName evidence="16">Guanine nucleotide exchange factor DBS-like</fullName>
    </recommendedName>
</protein>
<accession>A0A8S1BVD1</accession>
<evidence type="ECO:0008006" key="16">
    <source>
        <dbReference type="Google" id="ProtNLM"/>
    </source>
</evidence>
<evidence type="ECO:0000259" key="13">
    <source>
        <dbReference type="PROSITE" id="PS50191"/>
    </source>
</evidence>
<reference evidence="14 15" key="1">
    <citation type="submission" date="2020-04" db="EMBL/GenBank/DDBJ databases">
        <authorList>
            <person name="Alioto T."/>
            <person name="Alioto T."/>
            <person name="Gomez Garrido J."/>
        </authorList>
    </citation>
    <scope>NUCLEOTIDE SEQUENCE [LARGE SCALE GENOMIC DNA]</scope>
</reference>
<sequence length="1093" mass="124191">MVDVDYELTLCDVADVLRGRYAIITGGKSRDGRPLITFPDLGNFSLLEDEDYQRLMVYLTSVPSMQEADVGFVLVIDRRNDKWNSVKTVLLKISGFFPGLIHVAYVLRPAGFLQKAISEVSNKLFKDEFKFHMQICNSVEELHEYIDVSQLTPDLSGTLPYSNEEWLQQRFALEKFSAVTNEVSRQLHDFTQRIQEAGFPNDVATTTKVITEQEDEYTELKEQILDAAKHADSHQSDAYQTFPDRISNVSAVERLLVQLEETERTFDDFWQSHYIKMSQCLELRQFEQNFRELQTKFDDHLGVISHMTEIGESVNRVDYLIHEASEFERKCLFDLERADELQGIGTELMASRHYGMDSIRPKCVELCRMAQNLGERLQHRLALLAKCRELQERIERANKWCAEGIEMLAQPVEKNSTPEQAEQALVELEAFNAAGAEWGAVNSIDLKQTFKDVITPETKALVQQVVTRVEDILMMVDRRHEMLKKLAVKPAPKPVQQVNPEPAMHLAGSYSSGSSDDSNQPPINSNFKRTRVIRKESSNDVSSLAKGNNAQRTTEWPDSSSPDSEVSNHDHEVLKTKRGHVLTELLDTERTYVTEMLSILKGYRDELILAEREGRAPLLLNGKSDVLFGNLEDLHRFHADIFLTDLENCITTPELVGLCFVQRRESFHRMYSSYCQNIPRSEALRQAAGEQQCAFFKECQQKLDHKLPLGAYLLKPVQRITKYQLLLKDLLRYSEDLPNCLKELQSALDCMLVVLKCVNDSMHQIAITGFWGNLMEQGELLMQGQFNMWVENKKDRLRELRLKPMQRQIFLYEKSILFCKRVGREPDTATYQFKTFLQMSQVGLTENVRGSKGDQRKLELWLQGRQEVYTVQAQTMQQKEAFLKAIKQVLLSQLEQLKGDAQKKLQRGLSQNAIPAQRPLRQTTSWESQAGQAITCIPTSNVTVVIPVHNNNGMRRRSSRHMSTDASSAGCAAERDEDEAGWSSDYSNSDEEECNQDPFGAESSETAAKKFTALADYCAMGSSEVTMHEGDVIELLKVGCAGWWFVKVLGTQQEGWAPSAYLEVVGGKKLSRHSSPSVSSQDSGMGTNGRGPP</sequence>
<keyword evidence="3" id="KW-0963">Cytoplasm</keyword>
<dbReference type="PROSITE" id="PS50010">
    <property type="entry name" value="DH_2"/>
    <property type="match status" value="1"/>
</dbReference>
<dbReference type="InterPro" id="IPR056466">
    <property type="entry name" value="Spectrin_DBS"/>
</dbReference>
<dbReference type="SMART" id="SM00516">
    <property type="entry name" value="SEC14"/>
    <property type="match status" value="1"/>
</dbReference>
<evidence type="ECO:0000256" key="8">
    <source>
        <dbReference type="SAM" id="Coils"/>
    </source>
</evidence>
<dbReference type="InterPro" id="IPR055251">
    <property type="entry name" value="SOS1_NGEF_PH"/>
</dbReference>
<dbReference type="PROSITE" id="PS50003">
    <property type="entry name" value="PH_DOMAIN"/>
    <property type="match status" value="1"/>
</dbReference>
<keyword evidence="15" id="KW-1185">Reference proteome</keyword>
<dbReference type="InterPro" id="IPR001849">
    <property type="entry name" value="PH_domain"/>
</dbReference>
<evidence type="ECO:0000259" key="11">
    <source>
        <dbReference type="PROSITE" id="PS50003"/>
    </source>
</evidence>
<dbReference type="GO" id="GO:0005737">
    <property type="term" value="C:cytoplasm"/>
    <property type="evidence" value="ECO:0007669"/>
    <property type="project" value="UniProtKB-SubCell"/>
</dbReference>
<dbReference type="Pfam" id="PF00018">
    <property type="entry name" value="SH3_1"/>
    <property type="match status" value="1"/>
</dbReference>
<comment type="similarity">
    <text evidence="6">Belongs to the MCF2 family.</text>
</comment>
<feature type="domain" description="DH" evidence="12">
    <location>
        <begin position="577"/>
        <end position="761"/>
    </location>
</feature>
<comment type="subcellular location">
    <subcellularLocation>
        <location evidence="1">Cytoplasm</location>
    </subcellularLocation>
</comment>
<dbReference type="PANTHER" id="PTHR22826:SF211">
    <property type="entry name" value="LD43457P"/>
    <property type="match status" value="1"/>
</dbReference>
<dbReference type="InterPro" id="IPR051336">
    <property type="entry name" value="RhoGEF_Guanine_NuclExch_SF"/>
</dbReference>
<keyword evidence="2 7" id="KW-0728">SH3 domain</keyword>
<dbReference type="Pfam" id="PF13716">
    <property type="entry name" value="CRAL_TRIO_2"/>
    <property type="match status" value="1"/>
</dbReference>
<evidence type="ECO:0000256" key="3">
    <source>
        <dbReference type="ARBA" id="ARBA00022490"/>
    </source>
</evidence>
<dbReference type="CDD" id="cd00160">
    <property type="entry name" value="RhoGEF"/>
    <property type="match status" value="1"/>
</dbReference>
<dbReference type="InterPro" id="IPR000219">
    <property type="entry name" value="DH_dom"/>
</dbReference>
<evidence type="ECO:0000313" key="14">
    <source>
        <dbReference type="EMBL" id="CAB3360366.1"/>
    </source>
</evidence>
<dbReference type="GO" id="GO:0035556">
    <property type="term" value="P:intracellular signal transduction"/>
    <property type="evidence" value="ECO:0007669"/>
    <property type="project" value="InterPro"/>
</dbReference>
<dbReference type="InterPro" id="IPR036028">
    <property type="entry name" value="SH3-like_dom_sf"/>
</dbReference>
<dbReference type="CDD" id="cd00170">
    <property type="entry name" value="SEC14"/>
    <property type="match status" value="1"/>
</dbReference>
<feature type="compositionally biased region" description="Polar residues" evidence="9">
    <location>
        <begin position="1073"/>
        <end position="1085"/>
    </location>
</feature>
<dbReference type="AlphaFoldDB" id="A0A8S1BVD1"/>
<keyword evidence="5" id="KW-0344">Guanine-nucleotide releasing factor</keyword>
<dbReference type="SMART" id="SM00233">
    <property type="entry name" value="PH"/>
    <property type="match status" value="1"/>
</dbReference>
<dbReference type="Gene3D" id="2.30.29.30">
    <property type="entry name" value="Pleckstrin-homology domain (PH domain)/Phosphotyrosine-binding domain (PTB)"/>
    <property type="match status" value="1"/>
</dbReference>
<feature type="region of interest" description="Disordered" evidence="9">
    <location>
        <begin position="1070"/>
        <end position="1093"/>
    </location>
</feature>
<evidence type="ECO:0000256" key="2">
    <source>
        <dbReference type="ARBA" id="ARBA00022443"/>
    </source>
</evidence>
<keyword evidence="4" id="KW-0597">Phosphoprotein</keyword>
<dbReference type="InterPro" id="IPR035899">
    <property type="entry name" value="DBL_dom_sf"/>
</dbReference>
<feature type="domain" description="CRAL-TRIO" evidence="13">
    <location>
        <begin position="13"/>
        <end position="163"/>
    </location>
</feature>
<evidence type="ECO:0000256" key="6">
    <source>
        <dbReference type="ARBA" id="ARBA00049987"/>
    </source>
</evidence>
<dbReference type="InterPro" id="IPR001331">
    <property type="entry name" value="GDS_CDC24_CS"/>
</dbReference>
<dbReference type="PROSITE" id="PS50002">
    <property type="entry name" value="SH3"/>
    <property type="match status" value="1"/>
</dbReference>
<evidence type="ECO:0000259" key="12">
    <source>
        <dbReference type="PROSITE" id="PS50010"/>
    </source>
</evidence>
<dbReference type="Gene3D" id="3.40.525.10">
    <property type="entry name" value="CRAL-TRIO lipid binding domain"/>
    <property type="match status" value="1"/>
</dbReference>
<dbReference type="SUPFAM" id="SSF50729">
    <property type="entry name" value="PH domain-like"/>
    <property type="match status" value="1"/>
</dbReference>
<dbReference type="SMART" id="SM00150">
    <property type="entry name" value="SPEC"/>
    <property type="match status" value="1"/>
</dbReference>
<dbReference type="Gene3D" id="1.20.900.10">
    <property type="entry name" value="Dbl homology (DH) domain"/>
    <property type="match status" value="1"/>
</dbReference>
<dbReference type="SMART" id="SM00325">
    <property type="entry name" value="RhoGEF"/>
    <property type="match status" value="1"/>
</dbReference>
<dbReference type="OrthoDB" id="10004999at2759"/>
<evidence type="ECO:0000256" key="1">
    <source>
        <dbReference type="ARBA" id="ARBA00004496"/>
    </source>
</evidence>
<evidence type="ECO:0000259" key="10">
    <source>
        <dbReference type="PROSITE" id="PS50002"/>
    </source>
</evidence>
<dbReference type="Proteomes" id="UP000494165">
    <property type="component" value="Unassembled WGS sequence"/>
</dbReference>
<dbReference type="PANTHER" id="PTHR22826">
    <property type="entry name" value="RHO GUANINE EXCHANGE FACTOR-RELATED"/>
    <property type="match status" value="1"/>
</dbReference>
<dbReference type="Gene3D" id="2.30.30.40">
    <property type="entry name" value="SH3 Domains"/>
    <property type="match status" value="1"/>
</dbReference>
<comment type="caution">
    <text evidence="14">The sequence shown here is derived from an EMBL/GenBank/DDBJ whole genome shotgun (WGS) entry which is preliminary data.</text>
</comment>
<keyword evidence="8" id="KW-0175">Coiled coil</keyword>
<feature type="coiled-coil region" evidence="8">
    <location>
        <begin position="203"/>
        <end position="230"/>
    </location>
</feature>
<dbReference type="Gene3D" id="1.20.58.60">
    <property type="match status" value="1"/>
</dbReference>